<dbReference type="NCBIfam" id="TIGR01868">
    <property type="entry name" value="casD_Cas5e"/>
    <property type="match status" value="1"/>
</dbReference>
<accession>A0ABU0RT68</accession>
<dbReference type="CDD" id="cd09693">
    <property type="entry name" value="Cas5_I"/>
    <property type="match status" value="1"/>
</dbReference>
<dbReference type="Gene3D" id="3.30.70.2660">
    <property type="match status" value="1"/>
</dbReference>
<dbReference type="RefSeq" id="WP_307628797.1">
    <property type="nucleotide sequence ID" value="NZ_JAUSZS010000006.1"/>
</dbReference>
<proteinExistence type="predicted"/>
<name>A0ABU0RT68_9ACTN</name>
<evidence type="ECO:0000313" key="2">
    <source>
        <dbReference type="EMBL" id="MDQ0935194.1"/>
    </source>
</evidence>
<feature type="region of interest" description="Disordered" evidence="1">
    <location>
        <begin position="1"/>
        <end position="23"/>
    </location>
</feature>
<evidence type="ECO:0000256" key="1">
    <source>
        <dbReference type="SAM" id="MobiDB-lite"/>
    </source>
</evidence>
<dbReference type="Proteomes" id="UP001223072">
    <property type="component" value="Unassembled WGS sequence"/>
</dbReference>
<dbReference type="EMBL" id="JAUSZS010000006">
    <property type="protein sequence ID" value="MDQ0935194.1"/>
    <property type="molecule type" value="Genomic_DNA"/>
</dbReference>
<keyword evidence="3" id="KW-1185">Reference proteome</keyword>
<dbReference type="InterPro" id="IPR021124">
    <property type="entry name" value="CRISPR-assoc_prot_Cas5"/>
</dbReference>
<gene>
    <name evidence="2" type="ORF">QFZ49_005165</name>
</gene>
<organism evidence="2 3">
    <name type="scientific">Streptomyces turgidiscabies</name>
    <dbReference type="NCBI Taxonomy" id="85558"/>
    <lineage>
        <taxon>Bacteria</taxon>
        <taxon>Bacillati</taxon>
        <taxon>Actinomycetota</taxon>
        <taxon>Actinomycetes</taxon>
        <taxon>Kitasatosporales</taxon>
        <taxon>Streptomycetaceae</taxon>
        <taxon>Streptomyces</taxon>
    </lineage>
</organism>
<dbReference type="Pfam" id="PF09704">
    <property type="entry name" value="Cas_Cas5d"/>
    <property type="match status" value="1"/>
</dbReference>
<feature type="region of interest" description="Disordered" evidence="1">
    <location>
        <begin position="162"/>
        <end position="185"/>
    </location>
</feature>
<dbReference type="InterPro" id="IPR010147">
    <property type="entry name" value="CRISPR-assoc_prot_CasD"/>
</dbReference>
<evidence type="ECO:0000313" key="3">
    <source>
        <dbReference type="Proteomes" id="UP001223072"/>
    </source>
</evidence>
<reference evidence="2 3" key="1">
    <citation type="submission" date="2023-07" db="EMBL/GenBank/DDBJ databases">
        <title>Comparative genomics of wheat-associated soil bacteria to identify genetic determinants of phenazine resistance.</title>
        <authorList>
            <person name="Mouncey N."/>
        </authorList>
    </citation>
    <scope>NUCLEOTIDE SEQUENCE [LARGE SCALE GENOMIC DNA]</scope>
    <source>
        <strain evidence="2 3">W2I16</strain>
    </source>
</reference>
<comment type="caution">
    <text evidence="2">The sequence shown here is derived from an EMBL/GenBank/DDBJ whole genome shotgun (WGS) entry which is preliminary data.</text>
</comment>
<sequence>MFAAAQGRTREQALDPYPDLPGTPSHHDLIFTLRIDRPGTHHRDFQTAGGGRPHGTGLRTAAGEYRSQNKSTLVTYRDYLAGAVFAVAVQGPPPLLQHIADTLAEPRFSPYLGRRNCLPDEPLIIHTDIPDPVAALRTAVPLSLPRPPAPGATHVPVTFVHEHPPAPGDTPHRESPSQPSDFAPHTRTHLLRPLWQNTENLRATLYAGPRPIEALTDYILKDTSCP</sequence>
<protein>
    <submittedName>
        <fullName evidence="2">CRISPR system Cascade subunit CasD</fullName>
    </submittedName>
</protein>
<feature type="compositionally biased region" description="Basic and acidic residues" evidence="1">
    <location>
        <begin position="162"/>
        <end position="175"/>
    </location>
</feature>